<keyword evidence="8 16" id="KW-0067">ATP-binding</keyword>
<feature type="binding site" evidence="15">
    <location>
        <position position="293"/>
    </location>
    <ligand>
        <name>Mg(2+)</name>
        <dbReference type="ChEBI" id="CHEBI:18420"/>
        <label>2</label>
    </ligand>
</feature>
<evidence type="ECO:0000313" key="18">
    <source>
        <dbReference type="EMBL" id="ATL49868.1"/>
    </source>
</evidence>
<dbReference type="PANTHER" id="PTHR23132:SF23">
    <property type="entry name" value="D-ALANINE--D-ALANINE LIGASE B"/>
    <property type="match status" value="1"/>
</dbReference>
<evidence type="ECO:0000256" key="12">
    <source>
        <dbReference type="ARBA" id="ARBA00047614"/>
    </source>
</evidence>
<feature type="binding site" evidence="15">
    <location>
        <position position="291"/>
    </location>
    <ligand>
        <name>Mg(2+)</name>
        <dbReference type="ChEBI" id="CHEBI:18420"/>
        <label>2</label>
    </ligand>
</feature>
<feature type="domain" description="ATP-grasp" evidence="17">
    <location>
        <begin position="122"/>
        <end position="324"/>
    </location>
</feature>
<dbReference type="EC" id="6.3.2.4" evidence="4 13"/>
<proteinExistence type="inferred from homology"/>
<accession>A0A291R0Z4</accession>
<keyword evidence="15" id="KW-0460">Magnesium</keyword>
<comment type="similarity">
    <text evidence="3 13">Belongs to the D-alanine--D-alanine ligase family.</text>
</comment>
<keyword evidence="10 13" id="KW-0573">Peptidoglycan synthesis</keyword>
<keyword evidence="9 13" id="KW-0133">Cell shape</keyword>
<dbReference type="PANTHER" id="PTHR23132">
    <property type="entry name" value="D-ALANINE--D-ALANINE LIGASE"/>
    <property type="match status" value="1"/>
</dbReference>
<name>A0A291R0Z4_9BACT</name>
<evidence type="ECO:0000256" key="4">
    <source>
        <dbReference type="ARBA" id="ARBA00012216"/>
    </source>
</evidence>
<organism evidence="18 19">
    <name type="scientific">Chitinophaga caeni</name>
    <dbReference type="NCBI Taxonomy" id="2029983"/>
    <lineage>
        <taxon>Bacteria</taxon>
        <taxon>Pseudomonadati</taxon>
        <taxon>Bacteroidota</taxon>
        <taxon>Chitinophagia</taxon>
        <taxon>Chitinophagales</taxon>
        <taxon>Chitinophagaceae</taxon>
        <taxon>Chitinophaga</taxon>
    </lineage>
</organism>
<evidence type="ECO:0000256" key="13">
    <source>
        <dbReference type="HAMAP-Rule" id="MF_00047"/>
    </source>
</evidence>
<dbReference type="PROSITE" id="PS00843">
    <property type="entry name" value="DALA_DALA_LIGASE_1"/>
    <property type="match status" value="1"/>
</dbReference>
<dbReference type="RefSeq" id="WP_098196234.1">
    <property type="nucleotide sequence ID" value="NZ_CP023777.1"/>
</dbReference>
<evidence type="ECO:0000256" key="9">
    <source>
        <dbReference type="ARBA" id="ARBA00022960"/>
    </source>
</evidence>
<dbReference type="InterPro" id="IPR011095">
    <property type="entry name" value="Dala_Dala_lig_C"/>
</dbReference>
<keyword evidence="6 13" id="KW-0436">Ligase</keyword>
<dbReference type="Gene3D" id="3.30.1490.20">
    <property type="entry name" value="ATP-grasp fold, A domain"/>
    <property type="match status" value="1"/>
</dbReference>
<dbReference type="OrthoDB" id="9813261at2"/>
<comment type="cofactor">
    <cofactor evidence="15">
        <name>Mg(2+)</name>
        <dbReference type="ChEBI" id="CHEBI:18420"/>
    </cofactor>
    <cofactor evidence="15">
        <name>Mn(2+)</name>
        <dbReference type="ChEBI" id="CHEBI:29035"/>
    </cofactor>
    <text evidence="15">Binds 2 magnesium or manganese ions per subunit.</text>
</comment>
<keyword evidence="7 16" id="KW-0547">Nucleotide-binding</keyword>
<dbReference type="InterPro" id="IPR011761">
    <property type="entry name" value="ATP-grasp"/>
</dbReference>
<evidence type="ECO:0000256" key="7">
    <source>
        <dbReference type="ARBA" id="ARBA00022741"/>
    </source>
</evidence>
<reference evidence="18 19" key="1">
    <citation type="submission" date="2017-10" db="EMBL/GenBank/DDBJ databases">
        <title>Paenichitinophaga pekingensis gen. nov., sp. nov., isolated from activated sludge.</title>
        <authorList>
            <person name="Jin D."/>
            <person name="Kong X."/>
            <person name="Deng Y."/>
            <person name="Bai Z."/>
        </authorList>
    </citation>
    <scope>NUCLEOTIDE SEQUENCE [LARGE SCALE GENOMIC DNA]</scope>
    <source>
        <strain evidence="18 19">13</strain>
    </source>
</reference>
<dbReference type="Pfam" id="PF07478">
    <property type="entry name" value="Dala_Dala_lig_C"/>
    <property type="match status" value="1"/>
</dbReference>
<dbReference type="GO" id="GO:0008716">
    <property type="term" value="F:D-alanine-D-alanine ligase activity"/>
    <property type="evidence" value="ECO:0007669"/>
    <property type="project" value="UniProtKB-UniRule"/>
</dbReference>
<keyword evidence="19" id="KW-1185">Reference proteome</keyword>
<keyword evidence="11 13" id="KW-0961">Cell wall biogenesis/degradation</keyword>
<dbReference type="AlphaFoldDB" id="A0A291R0Z4"/>
<dbReference type="SUPFAM" id="SSF56059">
    <property type="entry name" value="Glutathione synthetase ATP-binding domain-like"/>
    <property type="match status" value="1"/>
</dbReference>
<gene>
    <name evidence="13" type="primary">ddl</name>
    <name evidence="18" type="ORF">COR50_13430</name>
</gene>
<dbReference type="UniPathway" id="UPA00219"/>
<dbReference type="Gene3D" id="3.30.470.20">
    <property type="entry name" value="ATP-grasp fold, B domain"/>
    <property type="match status" value="1"/>
</dbReference>
<dbReference type="HAMAP" id="MF_00047">
    <property type="entry name" value="Dala_Dala_lig"/>
    <property type="match status" value="1"/>
</dbReference>
<evidence type="ECO:0000256" key="8">
    <source>
        <dbReference type="ARBA" id="ARBA00022840"/>
    </source>
</evidence>
<dbReference type="InterPro" id="IPR011127">
    <property type="entry name" value="Dala_Dala_lig_N"/>
</dbReference>
<dbReference type="GO" id="GO:0071555">
    <property type="term" value="P:cell wall organization"/>
    <property type="evidence" value="ECO:0007669"/>
    <property type="project" value="UniProtKB-KW"/>
</dbReference>
<dbReference type="NCBIfam" id="TIGR01205">
    <property type="entry name" value="D_ala_D_alaTIGR"/>
    <property type="match status" value="1"/>
</dbReference>
<keyword evidence="15" id="KW-0464">Manganese</keyword>
<comment type="function">
    <text evidence="13">Cell wall formation.</text>
</comment>
<dbReference type="GO" id="GO:0046872">
    <property type="term" value="F:metal ion binding"/>
    <property type="evidence" value="ECO:0007669"/>
    <property type="project" value="UniProtKB-KW"/>
</dbReference>
<evidence type="ECO:0000256" key="5">
    <source>
        <dbReference type="ARBA" id="ARBA00022490"/>
    </source>
</evidence>
<evidence type="ECO:0000256" key="14">
    <source>
        <dbReference type="PIRSR" id="PIRSR039102-1"/>
    </source>
</evidence>
<dbReference type="GO" id="GO:0009252">
    <property type="term" value="P:peptidoglycan biosynthetic process"/>
    <property type="evidence" value="ECO:0007669"/>
    <property type="project" value="UniProtKB-UniRule"/>
</dbReference>
<evidence type="ECO:0000256" key="6">
    <source>
        <dbReference type="ARBA" id="ARBA00022598"/>
    </source>
</evidence>
<dbReference type="InterPro" id="IPR000291">
    <property type="entry name" value="D-Ala_lig_Van_CS"/>
</dbReference>
<evidence type="ECO:0000256" key="10">
    <source>
        <dbReference type="ARBA" id="ARBA00022984"/>
    </source>
</evidence>
<feature type="active site" evidence="14">
    <location>
        <position position="302"/>
    </location>
</feature>
<dbReference type="GO" id="GO:0008360">
    <property type="term" value="P:regulation of cell shape"/>
    <property type="evidence" value="ECO:0007669"/>
    <property type="project" value="UniProtKB-KW"/>
</dbReference>
<comment type="pathway">
    <text evidence="13">Cell wall biogenesis; peptidoglycan biosynthesis.</text>
</comment>
<protein>
    <recommendedName>
        <fullName evidence="4 13">D-alanine--D-alanine ligase</fullName>
        <ecNumber evidence="4 13">6.3.2.4</ecNumber>
    </recommendedName>
    <alternativeName>
        <fullName evidence="13">D-Ala-D-Ala ligase</fullName>
    </alternativeName>
    <alternativeName>
        <fullName evidence="13">D-alanylalanine synthetase</fullName>
    </alternativeName>
</protein>
<dbReference type="Pfam" id="PF01820">
    <property type="entry name" value="Dala_Dala_lig_N"/>
    <property type="match status" value="1"/>
</dbReference>
<dbReference type="NCBIfam" id="NF002527">
    <property type="entry name" value="PRK01966.1-3"/>
    <property type="match status" value="1"/>
</dbReference>
<dbReference type="SUPFAM" id="SSF52440">
    <property type="entry name" value="PreATP-grasp domain"/>
    <property type="match status" value="1"/>
</dbReference>
<keyword evidence="5 13" id="KW-0963">Cytoplasm</keyword>
<evidence type="ECO:0000256" key="3">
    <source>
        <dbReference type="ARBA" id="ARBA00010871"/>
    </source>
</evidence>
<dbReference type="InterPro" id="IPR013815">
    <property type="entry name" value="ATP_grasp_subdomain_1"/>
</dbReference>
<evidence type="ECO:0000256" key="2">
    <source>
        <dbReference type="ARBA" id="ARBA00004496"/>
    </source>
</evidence>
<feature type="binding site" evidence="15">
    <location>
        <position position="291"/>
    </location>
    <ligand>
        <name>Mg(2+)</name>
        <dbReference type="ChEBI" id="CHEBI:18420"/>
        <label>1</label>
    </ligand>
</feature>
<dbReference type="KEGG" id="cbae:COR50_13430"/>
<dbReference type="PROSITE" id="PS00844">
    <property type="entry name" value="DALA_DALA_LIGASE_2"/>
    <property type="match status" value="1"/>
</dbReference>
<dbReference type="PIRSF" id="PIRSF039102">
    <property type="entry name" value="Ddl/VanB"/>
    <property type="match status" value="1"/>
</dbReference>
<feature type="active site" evidence="14">
    <location>
        <position position="15"/>
    </location>
</feature>
<dbReference type="PROSITE" id="PS50975">
    <property type="entry name" value="ATP_GRASP"/>
    <property type="match status" value="1"/>
</dbReference>
<keyword evidence="15" id="KW-0479">Metal-binding</keyword>
<comment type="subcellular location">
    <subcellularLocation>
        <location evidence="2 13">Cytoplasm</location>
    </subcellularLocation>
</comment>
<evidence type="ECO:0000256" key="1">
    <source>
        <dbReference type="ARBA" id="ARBA00001936"/>
    </source>
</evidence>
<evidence type="ECO:0000256" key="11">
    <source>
        <dbReference type="ARBA" id="ARBA00023316"/>
    </source>
</evidence>
<evidence type="ECO:0000256" key="16">
    <source>
        <dbReference type="PROSITE-ProRule" id="PRU00409"/>
    </source>
</evidence>
<comment type="cofactor">
    <cofactor evidence="1">
        <name>Mn(2+)</name>
        <dbReference type="ChEBI" id="CHEBI:29035"/>
    </cofactor>
</comment>
<comment type="catalytic activity">
    <reaction evidence="12 13">
        <text>2 D-alanine + ATP = D-alanyl-D-alanine + ADP + phosphate + H(+)</text>
        <dbReference type="Rhea" id="RHEA:11224"/>
        <dbReference type="ChEBI" id="CHEBI:15378"/>
        <dbReference type="ChEBI" id="CHEBI:30616"/>
        <dbReference type="ChEBI" id="CHEBI:43474"/>
        <dbReference type="ChEBI" id="CHEBI:57416"/>
        <dbReference type="ChEBI" id="CHEBI:57822"/>
        <dbReference type="ChEBI" id="CHEBI:456216"/>
        <dbReference type="EC" id="6.3.2.4"/>
    </reaction>
</comment>
<evidence type="ECO:0000259" key="17">
    <source>
        <dbReference type="PROSITE" id="PS50975"/>
    </source>
</evidence>
<dbReference type="EMBL" id="CP023777">
    <property type="protein sequence ID" value="ATL49868.1"/>
    <property type="molecule type" value="Genomic_DNA"/>
</dbReference>
<dbReference type="GO" id="GO:0005737">
    <property type="term" value="C:cytoplasm"/>
    <property type="evidence" value="ECO:0007669"/>
    <property type="project" value="UniProtKB-SubCell"/>
</dbReference>
<feature type="binding site" evidence="15">
    <location>
        <position position="277"/>
    </location>
    <ligand>
        <name>Mg(2+)</name>
        <dbReference type="ChEBI" id="CHEBI:18420"/>
        <label>1</label>
    </ligand>
</feature>
<sequence length="330" mass="36121">MKKNIALLAGGYSGEFEVSMNSANTVQKHLDAQLYEVYKIVITKKDWTYTGASGENIPVDKNDFSLTINGEKIKFDAAFIIIHGTPGEDGLLQGYLDMLDIPYTNCGLMSSALTFNKSYCNKVVAALDIIHVAKSAHLFKGKAYDTASILQALELPLFVKPAGGGSSIGMTKVKTAEELPGAIERAFREDVQVLVEEFMSGREFSCGAFTEQGAVKVLPITEIISKKEFFDYEAKYTPGMSEEVTPANVPPAMAAKAQGIIAKLYDALNCKGMVRIDFIWDESKDKLYFLEVNTTPGQSEASIIPQQVRAAGMNLGQFYGNLIEECLRKS</sequence>
<evidence type="ECO:0000256" key="15">
    <source>
        <dbReference type="PIRSR" id="PIRSR039102-3"/>
    </source>
</evidence>
<dbReference type="Proteomes" id="UP000220133">
    <property type="component" value="Chromosome"/>
</dbReference>
<evidence type="ECO:0000313" key="19">
    <source>
        <dbReference type="Proteomes" id="UP000220133"/>
    </source>
</evidence>
<dbReference type="InterPro" id="IPR005905">
    <property type="entry name" value="D_ala_D_ala"/>
</dbReference>
<dbReference type="InterPro" id="IPR016185">
    <property type="entry name" value="PreATP-grasp_dom_sf"/>
</dbReference>
<dbReference type="Gene3D" id="3.40.50.20">
    <property type="match status" value="1"/>
</dbReference>
<dbReference type="GO" id="GO:0005524">
    <property type="term" value="F:ATP binding"/>
    <property type="evidence" value="ECO:0007669"/>
    <property type="project" value="UniProtKB-UniRule"/>
</dbReference>
<feature type="active site" evidence="14">
    <location>
        <position position="166"/>
    </location>
</feature>
<dbReference type="NCBIfam" id="NF002378">
    <property type="entry name" value="PRK01372.1"/>
    <property type="match status" value="1"/>
</dbReference>